<organism evidence="4 5">
    <name type="scientific">Roseburia faecis</name>
    <dbReference type="NCBI Taxonomy" id="301302"/>
    <lineage>
        <taxon>Bacteria</taxon>
        <taxon>Bacillati</taxon>
        <taxon>Bacillota</taxon>
        <taxon>Clostridia</taxon>
        <taxon>Lachnospirales</taxon>
        <taxon>Lachnospiraceae</taxon>
        <taxon>Roseburia</taxon>
    </lineage>
</organism>
<dbReference type="SUPFAM" id="SSF49265">
    <property type="entry name" value="Fibronectin type III"/>
    <property type="match status" value="2"/>
</dbReference>
<dbReference type="InterPro" id="IPR017853">
    <property type="entry name" value="GH"/>
</dbReference>
<evidence type="ECO:0000313" key="5">
    <source>
        <dbReference type="Proteomes" id="UP000049979"/>
    </source>
</evidence>
<feature type="domain" description="Fibronectin type-III" evidence="3">
    <location>
        <begin position="433"/>
        <end position="529"/>
    </location>
</feature>
<comment type="similarity">
    <text evidence="1">Belongs to the glycosyl hydrolase 25 family.</text>
</comment>
<feature type="domain" description="Fibronectin type-III" evidence="3">
    <location>
        <begin position="530"/>
        <end position="624"/>
    </location>
</feature>
<feature type="chain" id="PRO_5005806355" description="Fibronectin type-III domain-containing protein" evidence="2">
    <location>
        <begin position="29"/>
        <end position="720"/>
    </location>
</feature>
<dbReference type="EMBL" id="CVRR01000005">
    <property type="protein sequence ID" value="CRL33406.1"/>
    <property type="molecule type" value="Genomic_DNA"/>
</dbReference>
<dbReference type="Proteomes" id="UP000049979">
    <property type="component" value="Unassembled WGS sequence"/>
</dbReference>
<reference evidence="5" key="1">
    <citation type="submission" date="2015-05" db="EMBL/GenBank/DDBJ databases">
        <authorList>
            <consortium name="Pathogen Informatics"/>
        </authorList>
    </citation>
    <scope>NUCLEOTIDE SEQUENCE [LARGE SCALE GENOMIC DNA]</scope>
    <source>
        <strain evidence="5">M72</strain>
    </source>
</reference>
<dbReference type="RefSeq" id="WP_055066975.1">
    <property type="nucleotide sequence ID" value="NZ_CP173697.1"/>
</dbReference>
<dbReference type="InterPro" id="IPR002053">
    <property type="entry name" value="Glyco_hydro_25"/>
</dbReference>
<dbReference type="SUPFAM" id="SSF51445">
    <property type="entry name" value="(Trans)glycosidases"/>
    <property type="match status" value="1"/>
</dbReference>
<evidence type="ECO:0000256" key="1">
    <source>
        <dbReference type="ARBA" id="ARBA00010646"/>
    </source>
</evidence>
<evidence type="ECO:0000313" key="4">
    <source>
        <dbReference type="EMBL" id="CRL33406.1"/>
    </source>
</evidence>
<proteinExistence type="inferred from homology"/>
<dbReference type="InterPro" id="IPR036116">
    <property type="entry name" value="FN3_sf"/>
</dbReference>
<dbReference type="PROSITE" id="PS50853">
    <property type="entry name" value="FN3"/>
    <property type="match status" value="3"/>
</dbReference>
<dbReference type="GO" id="GO:0009253">
    <property type="term" value="P:peptidoglycan catabolic process"/>
    <property type="evidence" value="ECO:0007669"/>
    <property type="project" value="InterPro"/>
</dbReference>
<dbReference type="AlphaFoldDB" id="A0A0M6WC30"/>
<dbReference type="Pfam" id="PF01183">
    <property type="entry name" value="Glyco_hydro_25"/>
    <property type="match status" value="1"/>
</dbReference>
<evidence type="ECO:0000259" key="3">
    <source>
        <dbReference type="PROSITE" id="PS50853"/>
    </source>
</evidence>
<keyword evidence="2" id="KW-0732">Signal</keyword>
<dbReference type="PANTHER" id="PTHR34135">
    <property type="entry name" value="LYSOZYME"/>
    <property type="match status" value="1"/>
</dbReference>
<dbReference type="InterPro" id="IPR013783">
    <property type="entry name" value="Ig-like_fold"/>
</dbReference>
<dbReference type="Gene3D" id="2.60.40.10">
    <property type="entry name" value="Immunoglobulins"/>
    <property type="match status" value="4"/>
</dbReference>
<evidence type="ECO:0000256" key="2">
    <source>
        <dbReference type="SAM" id="SignalP"/>
    </source>
</evidence>
<dbReference type="OrthoDB" id="9765879at2"/>
<dbReference type="GO" id="GO:0016052">
    <property type="term" value="P:carbohydrate catabolic process"/>
    <property type="evidence" value="ECO:0007669"/>
    <property type="project" value="TreeGrafter"/>
</dbReference>
<dbReference type="PROSITE" id="PS51904">
    <property type="entry name" value="GLYCOSYL_HYDROL_F25_2"/>
    <property type="match status" value="1"/>
</dbReference>
<accession>A0A0M6WC30</accession>
<keyword evidence="5" id="KW-1185">Reference proteome</keyword>
<feature type="signal peptide" evidence="2">
    <location>
        <begin position="1"/>
        <end position="28"/>
    </location>
</feature>
<dbReference type="InterPro" id="IPR003961">
    <property type="entry name" value="FN3_dom"/>
</dbReference>
<dbReference type="Pfam" id="PF00041">
    <property type="entry name" value="fn3"/>
    <property type="match status" value="1"/>
</dbReference>
<protein>
    <recommendedName>
        <fullName evidence="3">Fibronectin type-III domain-containing protein</fullName>
    </recommendedName>
</protein>
<dbReference type="PANTHER" id="PTHR34135:SF2">
    <property type="entry name" value="LYSOZYME"/>
    <property type="match status" value="1"/>
</dbReference>
<dbReference type="GO" id="GO:0016998">
    <property type="term" value="P:cell wall macromolecule catabolic process"/>
    <property type="evidence" value="ECO:0007669"/>
    <property type="project" value="InterPro"/>
</dbReference>
<dbReference type="SMART" id="SM00060">
    <property type="entry name" value="FN3"/>
    <property type="match status" value="4"/>
</dbReference>
<feature type="domain" description="Fibronectin type-III" evidence="3">
    <location>
        <begin position="629"/>
        <end position="720"/>
    </location>
</feature>
<dbReference type="Gene3D" id="3.20.20.80">
    <property type="entry name" value="Glycosidases"/>
    <property type="match status" value="1"/>
</dbReference>
<name>A0A0M6WC30_9FIRM</name>
<dbReference type="GO" id="GO:0003796">
    <property type="term" value="F:lysozyme activity"/>
    <property type="evidence" value="ECO:0007669"/>
    <property type="project" value="InterPro"/>
</dbReference>
<dbReference type="CDD" id="cd00063">
    <property type="entry name" value="FN3"/>
    <property type="match status" value="4"/>
</dbReference>
<sequence length="720" mass="79322">MAFTKAKIVMAGLAVTAVCIVAPQQLKAQVPEAQMDGVMGQSIEDETVYESKPDLDTLIEKNAPVFGNRTSLKKASSYSSAFLNASFTTAGDYTSATYYHKADYADDELVNGIDVSYWQADAALKKKYSKDRTKWTQTGLDWESIHGAGIDFAFVRVASRDTKDGSIYRDNCADSHIQGAVSNDINVGLYFFSQALNETEAREEAQYVLDMIDQYGWNVSMPIIMDREAGANKRLTAGKLSKTKETAVCQAFADTITAAGYRAGVYASYAWIKNYINTDALYDCSLWVARYNNTTTSNTKSGTPYSDVAYDYEFWQYSSAAKIDGYAGSLDANFWYKDTSEQTTGLKAADGASGTVNLSWDSVSADDVEGYQVWRSDSDQGKYTLLKTTTDCSYTDTTAEGGKVYQYKVRCYWTIGGNAYYGTFSSPASVTTLPKKVSGIATQTRTETSLGLSWKQTQGAAGYQIYQYSAASDQYEMVADVEGESTSYTVSGLTGATEYKFKIRAYEKNNDNVLAGSFSDVYSDVTLPGQVNLTNVSATGTSSVKLTWKAVDGVTGYMIYRLDTATGEYRQIATVKSARTLFYSDQKLAAGKTYTYKVSAYKTYRNKNYRGAYSAEKQVTTKKAEKPANPAKVKTIKLSTKDAAVTVQWSKVSGATGYQVYRLNTKTGKYTKIAAVKGTSYRNTKLKKGATYRYKVRAYKTVNKKNYYGAFSNTTAIKVK</sequence>
<dbReference type="STRING" id="301302.ERS852420_01458"/>
<gene>
    <name evidence="4" type="ORF">M72_01971</name>
</gene>